<proteinExistence type="predicted"/>
<dbReference type="AlphaFoldDB" id="A0A089ZB50"/>
<dbReference type="EMBL" id="LN734822">
    <property type="protein sequence ID" value="CEL24747.1"/>
    <property type="molecule type" value="Genomic_DNA"/>
</dbReference>
<organism evidence="6 8">
    <name type="scientific">Methanobacterium formicicum</name>
    <dbReference type="NCBI Taxonomy" id="2162"/>
    <lineage>
        <taxon>Archaea</taxon>
        <taxon>Methanobacteriati</taxon>
        <taxon>Methanobacteriota</taxon>
        <taxon>Methanomada group</taxon>
        <taxon>Methanobacteria</taxon>
        <taxon>Methanobacteriales</taxon>
        <taxon>Methanobacteriaceae</taxon>
        <taxon>Methanobacterium</taxon>
    </lineage>
</organism>
<keyword evidence="4 7" id="KW-0378">Hydrolase</keyword>
<dbReference type="GO" id="GO:0005737">
    <property type="term" value="C:cytoplasm"/>
    <property type="evidence" value="ECO:0007669"/>
    <property type="project" value="InterPro"/>
</dbReference>
<dbReference type="OrthoDB" id="377081at2157"/>
<evidence type="ECO:0000256" key="4">
    <source>
        <dbReference type="ARBA" id="ARBA00022801"/>
    </source>
</evidence>
<sequence>MNLWKDIKNLPPSAPNMLYAVIETPRGSKNRYVYETSSETFVFRVVSYSPYYYPADYGIIPQTLGNDGNPLNIMVLIDQPTFSGCVIKIKPIGILKMKNRNKSDDKIIGVPLDDPHTRKFKDIQYLPLSFINEVTHFFVEELSTEILGFDNKKEAMRIIKGSMNRYNEMISFRSLFLLD</sequence>
<dbReference type="GO" id="GO:0006796">
    <property type="term" value="P:phosphate-containing compound metabolic process"/>
    <property type="evidence" value="ECO:0007669"/>
    <property type="project" value="InterPro"/>
</dbReference>
<dbReference type="PANTHER" id="PTHR10286">
    <property type="entry name" value="INORGANIC PYROPHOSPHATASE"/>
    <property type="match status" value="1"/>
</dbReference>
<dbReference type="STRING" id="2162.BRM9_1206"/>
<comment type="cofactor">
    <cofactor evidence="1">
        <name>Mg(2+)</name>
        <dbReference type="ChEBI" id="CHEBI:18420"/>
    </cofactor>
</comment>
<dbReference type="Pfam" id="PF00719">
    <property type="entry name" value="Pyrophosphatase"/>
    <property type="match status" value="1"/>
</dbReference>
<name>A0A089ZB50_METFO</name>
<evidence type="ECO:0000313" key="7">
    <source>
        <dbReference type="EMBL" id="CEL24747.1"/>
    </source>
</evidence>
<dbReference type="GO" id="GO:0004427">
    <property type="term" value="F:inorganic diphosphate phosphatase activity"/>
    <property type="evidence" value="ECO:0007669"/>
    <property type="project" value="UniProtKB-EC"/>
</dbReference>
<keyword evidence="3" id="KW-0479">Metal-binding</keyword>
<dbReference type="InterPro" id="IPR036649">
    <property type="entry name" value="Pyrophosphatase_sf"/>
</dbReference>
<evidence type="ECO:0000256" key="3">
    <source>
        <dbReference type="ARBA" id="ARBA00022723"/>
    </source>
</evidence>
<evidence type="ECO:0000256" key="5">
    <source>
        <dbReference type="ARBA" id="ARBA00022842"/>
    </source>
</evidence>
<dbReference type="GO" id="GO:0000287">
    <property type="term" value="F:magnesium ion binding"/>
    <property type="evidence" value="ECO:0007669"/>
    <property type="project" value="InterPro"/>
</dbReference>
<dbReference type="Gene3D" id="3.90.80.10">
    <property type="entry name" value="Inorganic pyrophosphatase"/>
    <property type="match status" value="1"/>
</dbReference>
<dbReference type="EC" id="3.6.1.1" evidence="2"/>
<dbReference type="Proteomes" id="UP000029661">
    <property type="component" value="Chromosome"/>
</dbReference>
<accession>A0A089ZB50</accession>
<keyword evidence="5" id="KW-0460">Magnesium</keyword>
<dbReference type="InterPro" id="IPR008162">
    <property type="entry name" value="Pyrophosphatase"/>
</dbReference>
<evidence type="ECO:0000313" key="6">
    <source>
        <dbReference type="EMBL" id="AIS32021.1"/>
    </source>
</evidence>
<dbReference type="RefSeq" id="WP_048085152.1">
    <property type="nucleotide sequence ID" value="NZ_CP006933.1"/>
</dbReference>
<dbReference type="KEGG" id="mfc:BRM9_1206"/>
<dbReference type="PATRIC" id="fig|2162.10.peg.1158"/>
<dbReference type="GeneID" id="26739357"/>
<dbReference type="EMBL" id="CP006933">
    <property type="protein sequence ID" value="AIS32021.1"/>
    <property type="molecule type" value="Genomic_DNA"/>
</dbReference>
<evidence type="ECO:0000256" key="1">
    <source>
        <dbReference type="ARBA" id="ARBA00001946"/>
    </source>
</evidence>
<reference evidence="7" key="2">
    <citation type="submission" date="2014-09" db="EMBL/GenBank/DDBJ databases">
        <authorList>
            <person name="Bishop-Lilly K.A."/>
            <person name="Broomall S.M."/>
            <person name="Chain P.S."/>
            <person name="Chertkov O."/>
            <person name="Coyne S.R."/>
            <person name="Daligault H.E."/>
            <person name="Davenport K.W."/>
            <person name="Erkkila T."/>
            <person name="Frey K.G."/>
            <person name="Gibbons H.S."/>
            <person name="Gu W."/>
            <person name="Jaissle J."/>
            <person name="Johnson S.L."/>
            <person name="Koroleva G.I."/>
            <person name="Ladner J.T."/>
            <person name="Lo C.-C."/>
            <person name="Minogue T.D."/>
            <person name="Munk C."/>
            <person name="Palacios G.F."/>
            <person name="Redden C.L."/>
            <person name="Rosenzweig C.N."/>
            <person name="Scholz M.B."/>
            <person name="Teshima H."/>
            <person name="Xu Y."/>
        </authorList>
    </citation>
    <scope>NUCLEOTIDE SEQUENCE</scope>
    <source>
        <strain evidence="7">Mb9</strain>
    </source>
</reference>
<reference evidence="6" key="1">
    <citation type="submission" date="2013-12" db="EMBL/GenBank/DDBJ databases">
        <title>The complete genome sequence of Methanobacterium sp. BRM9.</title>
        <authorList>
            <consortium name="Pastoral Greenhouse Gas Research Consortium"/>
            <person name="Kelly W.J."/>
            <person name="Leahy S.C."/>
            <person name="Perry R."/>
            <person name="Li D."/>
            <person name="Altermann E."/>
            <person name="Lambie S.C."/>
            <person name="Attwood G.T."/>
        </authorList>
    </citation>
    <scope>NUCLEOTIDE SEQUENCE [LARGE SCALE GENOMIC DNA]</scope>
    <source>
        <strain evidence="6">BRM9</strain>
    </source>
</reference>
<dbReference type="SUPFAM" id="SSF50324">
    <property type="entry name" value="Inorganic pyrophosphatase"/>
    <property type="match status" value="1"/>
</dbReference>
<evidence type="ECO:0000313" key="9">
    <source>
        <dbReference type="Proteomes" id="UP000062768"/>
    </source>
</evidence>
<evidence type="ECO:0000313" key="8">
    <source>
        <dbReference type="Proteomes" id="UP000029661"/>
    </source>
</evidence>
<dbReference type="Proteomes" id="UP000062768">
    <property type="component" value="Chromosome I"/>
</dbReference>
<protein>
    <recommendedName>
        <fullName evidence="2">inorganic diphosphatase</fullName>
        <ecNumber evidence="2">3.6.1.1</ecNumber>
    </recommendedName>
</protein>
<evidence type="ECO:0000256" key="2">
    <source>
        <dbReference type="ARBA" id="ARBA00012146"/>
    </source>
</evidence>
<gene>
    <name evidence="6" type="ORF">BRM9_1206</name>
    <name evidence="7" type="ORF">MB9_1108</name>
</gene>
<keyword evidence="9" id="KW-1185">Reference proteome</keyword>